<dbReference type="AlphaFoldDB" id="A0A3M7SJ61"/>
<proteinExistence type="predicted"/>
<evidence type="ECO:0000313" key="2">
    <source>
        <dbReference type="Proteomes" id="UP000276133"/>
    </source>
</evidence>
<reference evidence="1 2" key="1">
    <citation type="journal article" date="2018" name="Sci. Rep.">
        <title>Genomic signatures of local adaptation to the degree of environmental predictability in rotifers.</title>
        <authorList>
            <person name="Franch-Gras L."/>
            <person name="Hahn C."/>
            <person name="Garcia-Roger E.M."/>
            <person name="Carmona M.J."/>
            <person name="Serra M."/>
            <person name="Gomez A."/>
        </authorList>
    </citation>
    <scope>NUCLEOTIDE SEQUENCE [LARGE SCALE GENOMIC DNA]</scope>
    <source>
        <strain evidence="1">HYR1</strain>
    </source>
</reference>
<gene>
    <name evidence="1" type="ORF">BpHYR1_018785</name>
</gene>
<dbReference type="EMBL" id="REGN01001269">
    <property type="protein sequence ID" value="RNA35944.1"/>
    <property type="molecule type" value="Genomic_DNA"/>
</dbReference>
<protein>
    <submittedName>
        <fullName evidence="1">Uncharacterized protein</fullName>
    </submittedName>
</protein>
<comment type="caution">
    <text evidence="1">The sequence shown here is derived from an EMBL/GenBank/DDBJ whole genome shotgun (WGS) entry which is preliminary data.</text>
</comment>
<name>A0A3M7SJ61_BRAPC</name>
<sequence>MGFKWDSVIFGLPAFIFPCGVQKKATLRILSVDILRPTYPVMCVITGNFSDMALGARYQSNLGLQHKINSNCTN</sequence>
<dbReference type="Proteomes" id="UP000276133">
    <property type="component" value="Unassembled WGS sequence"/>
</dbReference>
<organism evidence="1 2">
    <name type="scientific">Brachionus plicatilis</name>
    <name type="common">Marine rotifer</name>
    <name type="synonym">Brachionus muelleri</name>
    <dbReference type="NCBI Taxonomy" id="10195"/>
    <lineage>
        <taxon>Eukaryota</taxon>
        <taxon>Metazoa</taxon>
        <taxon>Spiralia</taxon>
        <taxon>Gnathifera</taxon>
        <taxon>Rotifera</taxon>
        <taxon>Eurotatoria</taxon>
        <taxon>Monogononta</taxon>
        <taxon>Pseudotrocha</taxon>
        <taxon>Ploima</taxon>
        <taxon>Brachionidae</taxon>
        <taxon>Brachionus</taxon>
    </lineage>
</organism>
<evidence type="ECO:0000313" key="1">
    <source>
        <dbReference type="EMBL" id="RNA35944.1"/>
    </source>
</evidence>
<keyword evidence="2" id="KW-1185">Reference proteome</keyword>
<accession>A0A3M7SJ61</accession>